<protein>
    <submittedName>
        <fullName evidence="1">Uncharacterized protein</fullName>
    </submittedName>
</protein>
<sequence>MDITIVRDKRKLNEAYDILVEKVDAISTQFQLSYFELYGILEAVKCDLFNQVHDEDEDATD</sequence>
<accession>A0A0F9FU80</accession>
<dbReference type="EMBL" id="LAZR01022454">
    <property type="protein sequence ID" value="KKL81826.1"/>
    <property type="molecule type" value="Genomic_DNA"/>
</dbReference>
<gene>
    <name evidence="1" type="ORF">LCGC14_1990870</name>
</gene>
<reference evidence="1" key="1">
    <citation type="journal article" date="2015" name="Nature">
        <title>Complex archaea that bridge the gap between prokaryotes and eukaryotes.</title>
        <authorList>
            <person name="Spang A."/>
            <person name="Saw J.H."/>
            <person name="Jorgensen S.L."/>
            <person name="Zaremba-Niedzwiedzka K."/>
            <person name="Martijn J."/>
            <person name="Lind A.E."/>
            <person name="van Eijk R."/>
            <person name="Schleper C."/>
            <person name="Guy L."/>
            <person name="Ettema T.J."/>
        </authorList>
    </citation>
    <scope>NUCLEOTIDE SEQUENCE</scope>
</reference>
<proteinExistence type="predicted"/>
<name>A0A0F9FU80_9ZZZZ</name>
<evidence type="ECO:0000313" key="1">
    <source>
        <dbReference type="EMBL" id="KKL81826.1"/>
    </source>
</evidence>
<organism evidence="1">
    <name type="scientific">marine sediment metagenome</name>
    <dbReference type="NCBI Taxonomy" id="412755"/>
    <lineage>
        <taxon>unclassified sequences</taxon>
        <taxon>metagenomes</taxon>
        <taxon>ecological metagenomes</taxon>
    </lineage>
</organism>
<dbReference type="AlphaFoldDB" id="A0A0F9FU80"/>
<comment type="caution">
    <text evidence="1">The sequence shown here is derived from an EMBL/GenBank/DDBJ whole genome shotgun (WGS) entry which is preliminary data.</text>
</comment>